<name>A0ABQ4INN8_9ACTN</name>
<dbReference type="RefSeq" id="WP_239089257.1">
    <property type="nucleotide sequence ID" value="NZ_BAAAGZ010000041.1"/>
</dbReference>
<protein>
    <recommendedName>
        <fullName evidence="1">DAGKc domain-containing protein</fullName>
    </recommendedName>
</protein>
<keyword evidence="3" id="KW-1185">Reference proteome</keyword>
<dbReference type="InterPro" id="IPR016064">
    <property type="entry name" value="NAD/diacylglycerol_kinase_sf"/>
</dbReference>
<comment type="caution">
    <text evidence="2">The sequence shown here is derived from an EMBL/GenBank/DDBJ whole genome shotgun (WGS) entry which is preliminary data.</text>
</comment>
<sequence length="56" mass="5900">MPKSREAPKKVRKALNKGAELIFVWGGDGMVQRCADALAGTIGSSRSNANASVTPR</sequence>
<proteinExistence type="predicted"/>
<dbReference type="InterPro" id="IPR001206">
    <property type="entry name" value="Diacylglycerol_kinase_cat_dom"/>
</dbReference>
<evidence type="ECO:0000313" key="2">
    <source>
        <dbReference type="EMBL" id="GIJ19323.1"/>
    </source>
</evidence>
<dbReference type="EMBL" id="BOPA01000079">
    <property type="protein sequence ID" value="GIJ19323.1"/>
    <property type="molecule type" value="Genomic_DNA"/>
</dbReference>
<dbReference type="InterPro" id="IPR017438">
    <property type="entry name" value="ATP-NAD_kinase_N"/>
</dbReference>
<reference evidence="2 3" key="1">
    <citation type="submission" date="2021-01" db="EMBL/GenBank/DDBJ databases">
        <title>Whole genome shotgun sequence of Verrucosispora gifhornensis NBRC 16317.</title>
        <authorList>
            <person name="Komaki H."/>
            <person name="Tamura T."/>
        </authorList>
    </citation>
    <scope>NUCLEOTIDE SEQUENCE [LARGE SCALE GENOMIC DNA]</scope>
    <source>
        <strain evidence="2 3">NBRC 16317</strain>
    </source>
</reference>
<dbReference type="Proteomes" id="UP000647860">
    <property type="component" value="Unassembled WGS sequence"/>
</dbReference>
<dbReference type="SUPFAM" id="SSF111331">
    <property type="entry name" value="NAD kinase/diacylglycerol kinase-like"/>
    <property type="match status" value="1"/>
</dbReference>
<evidence type="ECO:0000259" key="1">
    <source>
        <dbReference type="Pfam" id="PF00781"/>
    </source>
</evidence>
<evidence type="ECO:0000313" key="3">
    <source>
        <dbReference type="Proteomes" id="UP000647860"/>
    </source>
</evidence>
<feature type="domain" description="DAGKc" evidence="1">
    <location>
        <begin position="6"/>
        <end position="40"/>
    </location>
</feature>
<dbReference type="Pfam" id="PF00781">
    <property type="entry name" value="DAGK_cat"/>
    <property type="match status" value="1"/>
</dbReference>
<accession>A0ABQ4INN8</accession>
<gene>
    <name evidence="2" type="ORF">Vgi01_60070</name>
</gene>
<organism evidence="2 3">
    <name type="scientific">Micromonospora gifhornensis</name>
    <dbReference type="NCBI Taxonomy" id="84594"/>
    <lineage>
        <taxon>Bacteria</taxon>
        <taxon>Bacillati</taxon>
        <taxon>Actinomycetota</taxon>
        <taxon>Actinomycetes</taxon>
        <taxon>Micromonosporales</taxon>
        <taxon>Micromonosporaceae</taxon>
        <taxon>Micromonospora</taxon>
    </lineage>
</organism>
<dbReference type="Gene3D" id="3.40.50.10330">
    <property type="entry name" value="Probable inorganic polyphosphate/atp-NAD kinase, domain 1"/>
    <property type="match status" value="1"/>
</dbReference>